<accession>A0A5W1Z838</accession>
<organism evidence="1">
    <name type="scientific">Salmonella newport</name>
    <dbReference type="NCBI Taxonomy" id="108619"/>
    <lineage>
        <taxon>Bacteria</taxon>
        <taxon>Pseudomonadati</taxon>
        <taxon>Pseudomonadota</taxon>
        <taxon>Gammaproteobacteria</taxon>
        <taxon>Enterobacterales</taxon>
        <taxon>Enterobacteriaceae</taxon>
        <taxon>Salmonella</taxon>
    </lineage>
</organism>
<gene>
    <name evidence="1" type="ORF">DPD27_25635</name>
</gene>
<evidence type="ECO:0000313" key="1">
    <source>
        <dbReference type="EMBL" id="EBW3121726.1"/>
    </source>
</evidence>
<dbReference type="EMBL" id="AAHHZF010000042">
    <property type="protein sequence ID" value="EBW3121726.1"/>
    <property type="molecule type" value="Genomic_DNA"/>
</dbReference>
<comment type="caution">
    <text evidence="1">The sequence shown here is derived from an EMBL/GenBank/DDBJ whole genome shotgun (WGS) entry which is preliminary data.</text>
</comment>
<proteinExistence type="predicted"/>
<dbReference type="AlphaFoldDB" id="A0A5W1Z838"/>
<name>A0A5W1Z838_SALNE</name>
<reference evidence="1" key="1">
    <citation type="submission" date="2018-06" db="EMBL/GenBank/DDBJ databases">
        <authorList>
            <person name="Ashton P.M."/>
            <person name="Dallman T."/>
            <person name="Nair S."/>
            <person name="De Pinna E."/>
            <person name="Peters T."/>
            <person name="Grant K."/>
        </authorList>
    </citation>
    <scope>NUCLEOTIDE SEQUENCE</scope>
    <source>
        <strain evidence="1">253904</strain>
    </source>
</reference>
<sequence>MAKFYCEPQHLVSLLGVCYHVIISSFNEVRSWWCMKKQDFNEILYKLGPIAADTYSQEIVQSFPHIKPPSIKFELCSPKHIECSTLWPDTSKSKDGYGGWSWEDIYHRSKYSSSKFVLAVFSNDQLGGIFSGKLLEKNVELQYVQRDANCHSLKGFMIPASITYSAILGIVMSREVLTVCEPAPAIVDRYGKSMKGSVTYVYSKEGNVLRMSVPVDEVVATPSTD</sequence>
<protein>
    <submittedName>
        <fullName evidence="1">Uncharacterized protein</fullName>
    </submittedName>
</protein>